<proteinExistence type="predicted"/>
<dbReference type="GO" id="GO:0016787">
    <property type="term" value="F:hydrolase activity"/>
    <property type="evidence" value="ECO:0007669"/>
    <property type="project" value="UniProtKB-KW"/>
</dbReference>
<evidence type="ECO:0000256" key="4">
    <source>
        <dbReference type="ARBA" id="ARBA00022840"/>
    </source>
</evidence>
<dbReference type="Pfam" id="PF13361">
    <property type="entry name" value="UvrD_C"/>
    <property type="match status" value="1"/>
</dbReference>
<keyword evidence="7" id="KW-1185">Reference proteome</keyword>
<evidence type="ECO:0000256" key="2">
    <source>
        <dbReference type="ARBA" id="ARBA00022801"/>
    </source>
</evidence>
<dbReference type="RefSeq" id="WP_185025388.1">
    <property type="nucleotide sequence ID" value="NZ_JACHMQ010000001.1"/>
</dbReference>
<dbReference type="GO" id="GO:0033202">
    <property type="term" value="C:DNA helicase complex"/>
    <property type="evidence" value="ECO:0007669"/>
    <property type="project" value="TreeGrafter"/>
</dbReference>
<organism evidence="6 7">
    <name type="scientific">Actinomadura coerulea</name>
    <dbReference type="NCBI Taxonomy" id="46159"/>
    <lineage>
        <taxon>Bacteria</taxon>
        <taxon>Bacillati</taxon>
        <taxon>Actinomycetota</taxon>
        <taxon>Actinomycetes</taxon>
        <taxon>Streptosporangiales</taxon>
        <taxon>Thermomonosporaceae</taxon>
        <taxon>Actinomadura</taxon>
    </lineage>
</organism>
<sequence length="110" mass="12183">MVADVEARLARAGIPAASIGPGGPRLDDVVHVGTMHRFKGLEYQHMIIAGVSGDLVPPSYLRKWEHSDPARHRRELQRARALLFVAATRARDTLLITWHGTPSPFLSDPR</sequence>
<dbReference type="GO" id="GO:0000725">
    <property type="term" value="P:recombinational repair"/>
    <property type="evidence" value="ECO:0007669"/>
    <property type="project" value="TreeGrafter"/>
</dbReference>
<comment type="caution">
    <text evidence="6">The sequence shown here is derived from an EMBL/GenBank/DDBJ whole genome shotgun (WGS) entry which is preliminary data.</text>
</comment>
<dbReference type="InterPro" id="IPR027417">
    <property type="entry name" value="P-loop_NTPase"/>
</dbReference>
<feature type="domain" description="UvrD-like helicase C-terminal" evidence="5">
    <location>
        <begin position="28"/>
        <end position="99"/>
    </location>
</feature>
<dbReference type="Gene3D" id="3.40.50.300">
    <property type="entry name" value="P-loop containing nucleotide triphosphate hydrolases"/>
    <property type="match status" value="1"/>
</dbReference>
<evidence type="ECO:0000313" key="7">
    <source>
        <dbReference type="Proteomes" id="UP000546324"/>
    </source>
</evidence>
<dbReference type="EMBL" id="JACHMQ010000001">
    <property type="protein sequence ID" value="MBB6395971.1"/>
    <property type="molecule type" value="Genomic_DNA"/>
</dbReference>
<evidence type="ECO:0000256" key="3">
    <source>
        <dbReference type="ARBA" id="ARBA00022806"/>
    </source>
</evidence>
<dbReference type="GO" id="GO:0005524">
    <property type="term" value="F:ATP binding"/>
    <property type="evidence" value="ECO:0007669"/>
    <property type="project" value="UniProtKB-KW"/>
</dbReference>
<reference evidence="6 7" key="1">
    <citation type="submission" date="2020-08" db="EMBL/GenBank/DDBJ databases">
        <title>Sequencing the genomes of 1000 actinobacteria strains.</title>
        <authorList>
            <person name="Klenk H.-P."/>
        </authorList>
    </citation>
    <scope>NUCLEOTIDE SEQUENCE [LARGE SCALE GENOMIC DNA]</scope>
    <source>
        <strain evidence="6 7">DSM 43675</strain>
    </source>
</reference>
<dbReference type="GO" id="GO:0003677">
    <property type="term" value="F:DNA binding"/>
    <property type="evidence" value="ECO:0007669"/>
    <property type="project" value="InterPro"/>
</dbReference>
<dbReference type="InterPro" id="IPR000212">
    <property type="entry name" value="DNA_helicase_UvrD/REP"/>
</dbReference>
<evidence type="ECO:0000259" key="5">
    <source>
        <dbReference type="Pfam" id="PF13361"/>
    </source>
</evidence>
<dbReference type="SUPFAM" id="SSF52540">
    <property type="entry name" value="P-loop containing nucleoside triphosphate hydrolases"/>
    <property type="match status" value="1"/>
</dbReference>
<accession>A0A7X0KZ02</accession>
<evidence type="ECO:0000256" key="1">
    <source>
        <dbReference type="ARBA" id="ARBA00022741"/>
    </source>
</evidence>
<dbReference type="GO" id="GO:0005829">
    <property type="term" value="C:cytosol"/>
    <property type="evidence" value="ECO:0007669"/>
    <property type="project" value="TreeGrafter"/>
</dbReference>
<dbReference type="GO" id="GO:0043138">
    <property type="term" value="F:3'-5' DNA helicase activity"/>
    <property type="evidence" value="ECO:0007669"/>
    <property type="project" value="TreeGrafter"/>
</dbReference>
<dbReference type="PANTHER" id="PTHR11070:SF55">
    <property type="entry name" value="DNA 3'-5' HELICASE"/>
    <property type="match status" value="1"/>
</dbReference>
<keyword evidence="4" id="KW-0067">ATP-binding</keyword>
<keyword evidence="2" id="KW-0378">Hydrolase</keyword>
<dbReference type="InterPro" id="IPR014017">
    <property type="entry name" value="DNA_helicase_UvrD-like_C"/>
</dbReference>
<keyword evidence="1" id="KW-0547">Nucleotide-binding</keyword>
<dbReference type="PANTHER" id="PTHR11070">
    <property type="entry name" value="UVRD / RECB / PCRA DNA HELICASE FAMILY MEMBER"/>
    <property type="match status" value="1"/>
</dbReference>
<name>A0A7X0KZ02_9ACTN</name>
<protein>
    <submittedName>
        <fullName evidence="6">Superfamily I DNA/RNA helicase</fullName>
    </submittedName>
</protein>
<keyword evidence="3 6" id="KW-0347">Helicase</keyword>
<gene>
    <name evidence="6" type="ORF">BKA00_002885</name>
</gene>
<dbReference type="Proteomes" id="UP000546324">
    <property type="component" value="Unassembled WGS sequence"/>
</dbReference>
<evidence type="ECO:0000313" key="6">
    <source>
        <dbReference type="EMBL" id="MBB6395971.1"/>
    </source>
</evidence>
<dbReference type="AlphaFoldDB" id="A0A7X0KZ02"/>